<gene>
    <name evidence="3" type="ORF">GA0070213_104217</name>
</gene>
<dbReference type="RefSeq" id="WP_217628599.1">
    <property type="nucleotide sequence ID" value="NZ_FMDM01000004.1"/>
</dbReference>
<evidence type="ECO:0000313" key="3">
    <source>
        <dbReference type="EMBL" id="SCG51247.1"/>
    </source>
</evidence>
<evidence type="ECO:0008006" key="5">
    <source>
        <dbReference type="Google" id="ProtNLM"/>
    </source>
</evidence>
<keyword evidence="4" id="KW-1185">Reference proteome</keyword>
<dbReference type="AlphaFoldDB" id="A0A1C5HZ84"/>
<evidence type="ECO:0000256" key="2">
    <source>
        <dbReference type="SAM" id="SignalP"/>
    </source>
</evidence>
<accession>A0A1C5HZ84</accession>
<dbReference type="Proteomes" id="UP000199360">
    <property type="component" value="Unassembled WGS sequence"/>
</dbReference>
<dbReference type="EMBL" id="FMDM01000004">
    <property type="protein sequence ID" value="SCG51247.1"/>
    <property type="molecule type" value="Genomic_DNA"/>
</dbReference>
<reference evidence="4" key="1">
    <citation type="submission" date="2016-06" db="EMBL/GenBank/DDBJ databases">
        <authorList>
            <person name="Varghese N."/>
            <person name="Submissions Spin"/>
        </authorList>
    </citation>
    <scope>NUCLEOTIDE SEQUENCE [LARGE SCALE GENOMIC DNA]</scope>
    <source>
        <strain evidence="4">DSM 45647</strain>
    </source>
</reference>
<keyword evidence="2" id="KW-0732">Signal</keyword>
<protein>
    <recommendedName>
        <fullName evidence="5">Lipoprotein</fullName>
    </recommendedName>
</protein>
<evidence type="ECO:0000256" key="1">
    <source>
        <dbReference type="SAM" id="MobiDB-lite"/>
    </source>
</evidence>
<feature type="chain" id="PRO_5038336780" description="Lipoprotein" evidence="2">
    <location>
        <begin position="22"/>
        <end position="188"/>
    </location>
</feature>
<feature type="region of interest" description="Disordered" evidence="1">
    <location>
        <begin position="134"/>
        <end position="165"/>
    </location>
</feature>
<name>A0A1C5HZ84_9ACTN</name>
<feature type="signal peptide" evidence="2">
    <location>
        <begin position="1"/>
        <end position="21"/>
    </location>
</feature>
<organism evidence="3 4">
    <name type="scientific">Micromonospora humi</name>
    <dbReference type="NCBI Taxonomy" id="745366"/>
    <lineage>
        <taxon>Bacteria</taxon>
        <taxon>Bacillati</taxon>
        <taxon>Actinomycetota</taxon>
        <taxon>Actinomycetes</taxon>
        <taxon>Micromonosporales</taxon>
        <taxon>Micromonosporaceae</taxon>
        <taxon>Micromonospora</taxon>
    </lineage>
</organism>
<proteinExistence type="predicted"/>
<evidence type="ECO:0000313" key="4">
    <source>
        <dbReference type="Proteomes" id="UP000199360"/>
    </source>
</evidence>
<dbReference type="PROSITE" id="PS51257">
    <property type="entry name" value="PROKAR_LIPOPROTEIN"/>
    <property type="match status" value="1"/>
</dbReference>
<dbReference type="STRING" id="745366.GA0070213_104217"/>
<sequence>MRVPTAVSAALGAAALVLVTAGCGGDAKEPSIATAGGTPSAVASGDAVTAYVEGVRRYVACLREEGVKVSDPDAKGRIEFGGDARAVKADPKFRTAQVKCNDLNPPVPQGLEDKPALTPEEVEKAREYARCMQTKGAPDFPDPGPDGYQPESEDGKPLWNSGSAGAKRAAAACGSIVGVPATPGPGVG</sequence>